<organism evidence="2 3">
    <name type="scientific">Ditylenchus destructor</name>
    <dbReference type="NCBI Taxonomy" id="166010"/>
    <lineage>
        <taxon>Eukaryota</taxon>
        <taxon>Metazoa</taxon>
        <taxon>Ecdysozoa</taxon>
        <taxon>Nematoda</taxon>
        <taxon>Chromadorea</taxon>
        <taxon>Rhabditida</taxon>
        <taxon>Tylenchina</taxon>
        <taxon>Tylenchomorpha</taxon>
        <taxon>Sphaerularioidea</taxon>
        <taxon>Anguinidae</taxon>
        <taxon>Anguininae</taxon>
        <taxon>Ditylenchus</taxon>
    </lineage>
</organism>
<dbReference type="Proteomes" id="UP001201812">
    <property type="component" value="Unassembled WGS sequence"/>
</dbReference>
<dbReference type="EMBL" id="JAKKPZ010000005">
    <property type="protein sequence ID" value="KAI1720829.1"/>
    <property type="molecule type" value="Genomic_DNA"/>
</dbReference>
<keyword evidence="1" id="KW-0472">Membrane</keyword>
<gene>
    <name evidence="2" type="ORF">DdX_05076</name>
</gene>
<reference evidence="2" key="1">
    <citation type="submission" date="2022-01" db="EMBL/GenBank/DDBJ databases">
        <title>Genome Sequence Resource for Two Populations of Ditylenchus destructor, the Migratory Endoparasitic Phytonematode.</title>
        <authorList>
            <person name="Zhang H."/>
            <person name="Lin R."/>
            <person name="Xie B."/>
        </authorList>
    </citation>
    <scope>NUCLEOTIDE SEQUENCE</scope>
    <source>
        <strain evidence="2">BazhouSP</strain>
    </source>
</reference>
<protein>
    <submittedName>
        <fullName evidence="2">Uncharacterized protein</fullName>
    </submittedName>
</protein>
<name>A0AAD4NDP7_9BILA</name>
<evidence type="ECO:0000313" key="3">
    <source>
        <dbReference type="Proteomes" id="UP001201812"/>
    </source>
</evidence>
<comment type="caution">
    <text evidence="2">The sequence shown here is derived from an EMBL/GenBank/DDBJ whole genome shotgun (WGS) entry which is preliminary data.</text>
</comment>
<sequence>MQWPYPIPPSRALLKLAVGITGMMVGAALVIRKENPIEDLSADLDNGKTYLIRKYKQIHIERLIRYMEWRSMDLEQTDEKRSK</sequence>
<feature type="transmembrane region" description="Helical" evidence="1">
    <location>
        <begin position="12"/>
        <end position="31"/>
    </location>
</feature>
<accession>A0AAD4NDP7</accession>
<proteinExistence type="predicted"/>
<keyword evidence="1" id="KW-0812">Transmembrane</keyword>
<dbReference type="AlphaFoldDB" id="A0AAD4NDP7"/>
<evidence type="ECO:0000313" key="2">
    <source>
        <dbReference type="EMBL" id="KAI1720829.1"/>
    </source>
</evidence>
<keyword evidence="3" id="KW-1185">Reference proteome</keyword>
<keyword evidence="1" id="KW-1133">Transmembrane helix</keyword>
<evidence type="ECO:0000256" key="1">
    <source>
        <dbReference type="SAM" id="Phobius"/>
    </source>
</evidence>